<dbReference type="EC" id="1.2.1.3" evidence="5"/>
<dbReference type="AlphaFoldDB" id="A0A2N3I7Y9"/>
<dbReference type="InterPro" id="IPR015590">
    <property type="entry name" value="Aldehyde_DH_dom"/>
</dbReference>
<dbReference type="InterPro" id="IPR029510">
    <property type="entry name" value="Ald_DH_CS_GLU"/>
</dbReference>
<gene>
    <name evidence="9" type="ORF">Rain11_2365</name>
</gene>
<dbReference type="PANTHER" id="PTHR43521">
    <property type="entry name" value="ALPHA-AMINOADIPIC SEMIALDEHYDE DEHYDROGENASE"/>
    <property type="match status" value="1"/>
</dbReference>
<feature type="active site" evidence="6">
    <location>
        <position position="269"/>
    </location>
</feature>
<dbReference type="Gene3D" id="3.40.605.10">
    <property type="entry name" value="Aldehyde Dehydrogenase, Chain A, domain 1"/>
    <property type="match status" value="1"/>
</dbReference>
<dbReference type="PROSITE" id="PS00687">
    <property type="entry name" value="ALDEHYDE_DEHYDR_GLU"/>
    <property type="match status" value="1"/>
</dbReference>
<dbReference type="EMBL" id="NKXO01000047">
    <property type="protein sequence ID" value="PKQ66454.1"/>
    <property type="molecule type" value="Genomic_DNA"/>
</dbReference>
<dbReference type="CDD" id="cd07130">
    <property type="entry name" value="ALDH_F7_AASADH"/>
    <property type="match status" value="1"/>
</dbReference>
<keyword evidence="4" id="KW-0520">NAD</keyword>
<dbReference type="FunFam" id="3.40.309.10:FF:000018">
    <property type="entry name" value="Alpha-aminoadipic semialdehyde dehydrogenase"/>
    <property type="match status" value="1"/>
</dbReference>
<dbReference type="SUPFAM" id="SSF53720">
    <property type="entry name" value="ALDH-like"/>
    <property type="match status" value="1"/>
</dbReference>
<name>A0A2N3I7Y9_9BACT</name>
<dbReference type="Proteomes" id="UP000233387">
    <property type="component" value="Unassembled WGS sequence"/>
</dbReference>
<organism evidence="9 10">
    <name type="scientific">Raineya orbicola</name>
    <dbReference type="NCBI Taxonomy" id="2016530"/>
    <lineage>
        <taxon>Bacteria</taxon>
        <taxon>Pseudomonadati</taxon>
        <taxon>Bacteroidota</taxon>
        <taxon>Cytophagia</taxon>
        <taxon>Cytophagales</taxon>
        <taxon>Raineyaceae</taxon>
        <taxon>Raineya</taxon>
    </lineage>
</organism>
<proteinExistence type="inferred from homology"/>
<dbReference type="InterPro" id="IPR016163">
    <property type="entry name" value="Ald_DH_C"/>
</dbReference>
<evidence type="ECO:0000256" key="4">
    <source>
        <dbReference type="ARBA" id="ARBA00023027"/>
    </source>
</evidence>
<evidence type="ECO:0000256" key="6">
    <source>
        <dbReference type="PROSITE-ProRule" id="PRU10007"/>
    </source>
</evidence>
<evidence type="ECO:0000256" key="5">
    <source>
        <dbReference type="ARBA" id="ARBA00024226"/>
    </source>
</evidence>
<dbReference type="Pfam" id="PF00171">
    <property type="entry name" value="Aldedh"/>
    <property type="match status" value="1"/>
</dbReference>
<comment type="subunit">
    <text evidence="2">Homotetramer.</text>
</comment>
<evidence type="ECO:0000256" key="1">
    <source>
        <dbReference type="ARBA" id="ARBA00009986"/>
    </source>
</evidence>
<reference evidence="9 10" key="1">
    <citation type="submission" date="2017-06" db="EMBL/GenBank/DDBJ databases">
        <title>Raineya orbicola gen. nov., sp. nov. a slightly thermophilic bacterium of the phylum Bacteroidetes and the description of Raineyaceae fam. nov.</title>
        <authorList>
            <person name="Albuquerque L."/>
            <person name="Polonia A.R.M."/>
            <person name="Barroso C."/>
            <person name="Froufe H.J.C."/>
            <person name="Lage O."/>
            <person name="Lobo-Da-Cunha A."/>
            <person name="Egas C."/>
            <person name="Da Costa M.S."/>
        </authorList>
    </citation>
    <scope>NUCLEOTIDE SEQUENCE [LARGE SCALE GENOMIC DNA]</scope>
    <source>
        <strain evidence="9 10">SPSPC-11</strain>
    </source>
</reference>
<accession>A0A2N3I7Y9</accession>
<dbReference type="OrthoDB" id="9762913at2"/>
<keyword evidence="3 7" id="KW-0560">Oxidoreductase</keyword>
<dbReference type="RefSeq" id="WP_101359633.1">
    <property type="nucleotide sequence ID" value="NZ_NKXO01000047.1"/>
</dbReference>
<sequence>MTNSQSSIQEILAQLGIKSENPAYSTGVEWAKIGNRTQKTIYSPIDDEPIASVELATPQDYEMIIQKAQEAFKIWQKIPAPKRGEIVRQIGDKLRAYKEPLGKLVTYEMGKILQEGLGEVQEMIDICDFAVGLSRQLYGLTMHSERPMHRMYEQWHPLGVVGIISAFNFPVAVWSWNAMIAAVCGDVCVWKPSEKTPLTAIACQNIIADVLRANHLPEGVFSLILGDASIGELMSNDRRVPLVSATGSTRMGKKVGEAVAKRLGKSILELGGNNAIIITENANLEMAIRAVLFGAVGTAGQRCTTTRRLIVHEKVYEEIKNRLVKIYPNLPIGNPLDSKTLVGPLIDKDAVRNFQNALQKVQAEGGKLLVGGEVIEGKGNYVKPAIVEAENHYEMVQEETFAPILYLIKYQGNVENAIAIQNDVKQGLSSAIFTTNLIEAETFLSCAGSDCGIANVNIGTSGAEIGGAFGGEKETGGGRESGSDAWKAYMRRQTNTINYSTELPLAQGIKFDF</sequence>
<evidence type="ECO:0000259" key="8">
    <source>
        <dbReference type="Pfam" id="PF00171"/>
    </source>
</evidence>
<dbReference type="PANTHER" id="PTHR43521:SF1">
    <property type="entry name" value="ALPHA-AMINOADIPIC SEMIALDEHYDE DEHYDROGENASE"/>
    <property type="match status" value="1"/>
</dbReference>
<comment type="caution">
    <text evidence="9">The sequence shown here is derived from an EMBL/GenBank/DDBJ whole genome shotgun (WGS) entry which is preliminary data.</text>
</comment>
<evidence type="ECO:0000256" key="2">
    <source>
        <dbReference type="ARBA" id="ARBA00011881"/>
    </source>
</evidence>
<dbReference type="InterPro" id="IPR016162">
    <property type="entry name" value="Ald_DH_N"/>
</dbReference>
<evidence type="ECO:0000256" key="3">
    <source>
        <dbReference type="ARBA" id="ARBA00023002"/>
    </source>
</evidence>
<dbReference type="InterPro" id="IPR044638">
    <property type="entry name" value="ALDH7A1-like"/>
</dbReference>
<keyword evidence="10" id="KW-1185">Reference proteome</keyword>
<comment type="similarity">
    <text evidence="1 7">Belongs to the aldehyde dehydrogenase family.</text>
</comment>
<evidence type="ECO:0000256" key="7">
    <source>
        <dbReference type="RuleBase" id="RU003345"/>
    </source>
</evidence>
<feature type="domain" description="Aldehyde dehydrogenase" evidence="8">
    <location>
        <begin position="38"/>
        <end position="494"/>
    </location>
</feature>
<evidence type="ECO:0000313" key="10">
    <source>
        <dbReference type="Proteomes" id="UP000233387"/>
    </source>
</evidence>
<dbReference type="Gene3D" id="3.40.309.10">
    <property type="entry name" value="Aldehyde Dehydrogenase, Chain A, domain 2"/>
    <property type="match status" value="1"/>
</dbReference>
<dbReference type="InterPro" id="IPR016161">
    <property type="entry name" value="Ald_DH/histidinol_DH"/>
</dbReference>
<dbReference type="GO" id="GO:0004029">
    <property type="term" value="F:aldehyde dehydrogenase (NAD+) activity"/>
    <property type="evidence" value="ECO:0007669"/>
    <property type="project" value="UniProtKB-EC"/>
</dbReference>
<evidence type="ECO:0000313" key="9">
    <source>
        <dbReference type="EMBL" id="PKQ66454.1"/>
    </source>
</evidence>
<protein>
    <recommendedName>
        <fullName evidence="5">aldehyde dehydrogenase (NAD(+))</fullName>
        <ecNumber evidence="5">1.2.1.3</ecNumber>
    </recommendedName>
</protein>